<dbReference type="Proteomes" id="UP001370490">
    <property type="component" value="Unassembled WGS sequence"/>
</dbReference>
<accession>A0AAN8ZBH3</accession>
<evidence type="ECO:0000313" key="8">
    <source>
        <dbReference type="EMBL" id="KAK6931727.1"/>
    </source>
</evidence>
<name>A0AAN8ZBH3_9MAGN</name>
<keyword evidence="6" id="KW-0175">Coiled coil</keyword>
<evidence type="ECO:0000313" key="9">
    <source>
        <dbReference type="Proteomes" id="UP001370490"/>
    </source>
</evidence>
<dbReference type="Pfam" id="PF06886">
    <property type="entry name" value="TPX2"/>
    <property type="match status" value="1"/>
</dbReference>
<keyword evidence="5" id="KW-0206">Cytoskeleton</keyword>
<dbReference type="InterPro" id="IPR027329">
    <property type="entry name" value="TPX2_C"/>
</dbReference>
<feature type="coiled-coil region" evidence="6">
    <location>
        <begin position="93"/>
        <end position="123"/>
    </location>
</feature>
<keyword evidence="3" id="KW-0963">Cytoplasm</keyword>
<gene>
    <name evidence="8" type="ORF">RJ641_003520</name>
</gene>
<feature type="domain" description="TPX2 C-terminal" evidence="7">
    <location>
        <begin position="92"/>
        <end position="147"/>
    </location>
</feature>
<evidence type="ECO:0000256" key="5">
    <source>
        <dbReference type="ARBA" id="ARBA00023212"/>
    </source>
</evidence>
<proteinExistence type="inferred from homology"/>
<dbReference type="EMBL" id="JBAMMX010000011">
    <property type="protein sequence ID" value="KAK6931727.1"/>
    <property type="molecule type" value="Genomic_DNA"/>
</dbReference>
<comment type="similarity">
    <text evidence="2">Belongs to the TPX2 family.</text>
</comment>
<evidence type="ECO:0000256" key="3">
    <source>
        <dbReference type="ARBA" id="ARBA00022490"/>
    </source>
</evidence>
<dbReference type="InterPro" id="IPR044806">
    <property type="entry name" value="WVD2/WDL1-4"/>
</dbReference>
<evidence type="ECO:0000256" key="1">
    <source>
        <dbReference type="ARBA" id="ARBA00004245"/>
    </source>
</evidence>
<dbReference type="GO" id="GO:0000226">
    <property type="term" value="P:microtubule cytoskeleton organization"/>
    <property type="evidence" value="ECO:0007669"/>
    <property type="project" value="InterPro"/>
</dbReference>
<evidence type="ECO:0000256" key="6">
    <source>
        <dbReference type="SAM" id="Coils"/>
    </source>
</evidence>
<dbReference type="GO" id="GO:0008017">
    <property type="term" value="F:microtubule binding"/>
    <property type="evidence" value="ECO:0007669"/>
    <property type="project" value="InterPro"/>
</dbReference>
<organism evidence="8 9">
    <name type="scientific">Dillenia turbinata</name>
    <dbReference type="NCBI Taxonomy" id="194707"/>
    <lineage>
        <taxon>Eukaryota</taxon>
        <taxon>Viridiplantae</taxon>
        <taxon>Streptophyta</taxon>
        <taxon>Embryophyta</taxon>
        <taxon>Tracheophyta</taxon>
        <taxon>Spermatophyta</taxon>
        <taxon>Magnoliopsida</taxon>
        <taxon>eudicotyledons</taxon>
        <taxon>Gunneridae</taxon>
        <taxon>Pentapetalae</taxon>
        <taxon>Dilleniales</taxon>
        <taxon>Dilleniaceae</taxon>
        <taxon>Dillenia</taxon>
    </lineage>
</organism>
<evidence type="ECO:0000256" key="4">
    <source>
        <dbReference type="ARBA" id="ARBA00022701"/>
    </source>
</evidence>
<dbReference type="PANTHER" id="PTHR46372">
    <property type="entry name" value="PROTEIN WVD2-LIKE 3"/>
    <property type="match status" value="1"/>
</dbReference>
<dbReference type="AlphaFoldDB" id="A0AAN8ZBH3"/>
<evidence type="ECO:0000259" key="7">
    <source>
        <dbReference type="Pfam" id="PF06886"/>
    </source>
</evidence>
<evidence type="ECO:0000256" key="2">
    <source>
        <dbReference type="ARBA" id="ARBA00005885"/>
    </source>
</evidence>
<comment type="caution">
    <text evidence="8">The sequence shown here is derived from an EMBL/GenBank/DDBJ whole genome shotgun (WGS) entry which is preliminary data.</text>
</comment>
<dbReference type="PANTHER" id="PTHR46372:SF2">
    <property type="entry name" value="PROTEIN WVD2-LIKE 3"/>
    <property type="match status" value="1"/>
</dbReference>
<keyword evidence="9" id="KW-1185">Reference proteome</keyword>
<protein>
    <submittedName>
        <fullName evidence="8">TPX2, C-terminal</fullName>
    </submittedName>
</protein>
<sequence>MSTVVRSTCGTYISGFATFVFTESKDVYRIGTLMELVRVKRGEGEGEVYADTVLWDSDPLNSDFDPFLSIILMEIVSWFQDWMGWIPTANRFCVKLEEKMHAKEAELNEIQAKKQEKTEAEIKQFRKSLNFKATPMPSFYNKAYTTRLQKE</sequence>
<reference evidence="8 9" key="1">
    <citation type="submission" date="2023-12" db="EMBL/GenBank/DDBJ databases">
        <title>A high-quality genome assembly for Dillenia turbinata (Dilleniales).</title>
        <authorList>
            <person name="Chanderbali A."/>
        </authorList>
    </citation>
    <scope>NUCLEOTIDE SEQUENCE [LARGE SCALE GENOMIC DNA]</scope>
    <source>
        <strain evidence="8">LSX21</strain>
        <tissue evidence="8">Leaf</tissue>
    </source>
</reference>
<dbReference type="GO" id="GO:0005874">
    <property type="term" value="C:microtubule"/>
    <property type="evidence" value="ECO:0007669"/>
    <property type="project" value="UniProtKB-KW"/>
</dbReference>
<keyword evidence="4" id="KW-0493">Microtubule</keyword>
<comment type="subcellular location">
    <subcellularLocation>
        <location evidence="1">Cytoplasm</location>
        <location evidence="1">Cytoskeleton</location>
    </subcellularLocation>
</comment>